<accession>A0A094YRB1</accession>
<dbReference type="GO" id="GO:0009055">
    <property type="term" value="F:electron transfer activity"/>
    <property type="evidence" value="ECO:0007669"/>
    <property type="project" value="InterPro"/>
</dbReference>
<dbReference type="SUPFAM" id="SSF46626">
    <property type="entry name" value="Cytochrome c"/>
    <property type="match status" value="1"/>
</dbReference>
<sequence>MTRMQVLSSSIAQARKWGGVALLLGVGLGHGPAGWAQSLAPAQAPVQNWSFKGPLGHFDLAAVQRGYAVFAGVCASCHGLTQVHFSDLAGMGLTSEQIAALAEAWQVPYGLDAEGRLKHRKAQPDDALPEPYPNAQAARSANRGAVPPDLSRITQVYPGGPDRVFALLTGYGAPPSHQNEKGSAAGESWGGGTHPAGVAGGEGGFTNPYAIGHRTAMPPPLRDGAVVYADGTQATAEQEARDVTTFLAWVSNPHADSKRRLGVGVALYLCFLATLLVILKRRIWSHVRK</sequence>
<feature type="binding site" description="covalent" evidence="9">
    <location>
        <position position="74"/>
    </location>
    <ligand>
        <name>heme c</name>
        <dbReference type="ChEBI" id="CHEBI:61717"/>
    </ligand>
</feature>
<gene>
    <name evidence="13" type="ORF">AtDm6_1343</name>
</gene>
<dbReference type="Pfam" id="PF02167">
    <property type="entry name" value="Cytochrom_C1"/>
    <property type="match status" value="1"/>
</dbReference>
<dbReference type="GO" id="GO:0016020">
    <property type="term" value="C:membrane"/>
    <property type="evidence" value="ECO:0007669"/>
    <property type="project" value="UniProtKB-SubCell"/>
</dbReference>
<dbReference type="AlphaFoldDB" id="A0A094YRB1"/>
<keyword evidence="3 9" id="KW-0349">Heme</keyword>
<dbReference type="GO" id="GO:0046872">
    <property type="term" value="F:metal ion binding"/>
    <property type="evidence" value="ECO:0007669"/>
    <property type="project" value="UniProtKB-KW"/>
</dbReference>
<evidence type="ECO:0000259" key="12">
    <source>
        <dbReference type="PROSITE" id="PS51007"/>
    </source>
</evidence>
<comment type="caution">
    <text evidence="13">The sequence shown here is derived from an EMBL/GenBank/DDBJ whole genome shotgun (WGS) entry which is preliminary data.</text>
</comment>
<keyword evidence="5 9" id="KW-0479">Metal-binding</keyword>
<dbReference type="PANTHER" id="PTHR10266">
    <property type="entry name" value="CYTOCHROME C1"/>
    <property type="match status" value="1"/>
</dbReference>
<evidence type="ECO:0000256" key="6">
    <source>
        <dbReference type="ARBA" id="ARBA00022989"/>
    </source>
</evidence>
<keyword evidence="6 11" id="KW-1133">Transmembrane helix</keyword>
<dbReference type="PATRIC" id="fig|104102.7.peg.1333"/>
<dbReference type="PRINTS" id="PR00603">
    <property type="entry name" value="CYTOCHROMEC1"/>
</dbReference>
<evidence type="ECO:0000313" key="14">
    <source>
        <dbReference type="Proteomes" id="UP000029448"/>
    </source>
</evidence>
<keyword evidence="14" id="KW-1185">Reference proteome</keyword>
<dbReference type="InterPro" id="IPR036909">
    <property type="entry name" value="Cyt_c-like_dom_sf"/>
</dbReference>
<evidence type="ECO:0000256" key="8">
    <source>
        <dbReference type="ARBA" id="ARBA00023136"/>
    </source>
</evidence>
<evidence type="ECO:0000256" key="10">
    <source>
        <dbReference type="SAM" id="MobiDB-lite"/>
    </source>
</evidence>
<dbReference type="STRING" id="104102.AtDm6_1343"/>
<feature type="domain" description="Cytochrome c" evidence="12">
    <location>
        <begin position="61"/>
        <end position="251"/>
    </location>
</feature>
<feature type="binding site" description="covalent" evidence="9">
    <location>
        <position position="78"/>
    </location>
    <ligand>
        <name>heme c</name>
        <dbReference type="ChEBI" id="CHEBI:61717"/>
    </ligand>
</feature>
<evidence type="ECO:0000256" key="7">
    <source>
        <dbReference type="ARBA" id="ARBA00023004"/>
    </source>
</evidence>
<evidence type="ECO:0000256" key="5">
    <source>
        <dbReference type="ARBA" id="ARBA00022723"/>
    </source>
</evidence>
<evidence type="ECO:0000313" key="13">
    <source>
        <dbReference type="EMBL" id="KGB23932.1"/>
    </source>
</evidence>
<feature type="binding site" description="covalent" evidence="9">
    <location>
        <position position="77"/>
    </location>
    <ligand>
        <name>heme c</name>
        <dbReference type="ChEBI" id="CHEBI:61717"/>
    </ligand>
</feature>
<keyword evidence="8 11" id="KW-0472">Membrane</keyword>
<dbReference type="EMBL" id="JOKM01000053">
    <property type="protein sequence ID" value="KGB23932.1"/>
    <property type="molecule type" value="Genomic_DNA"/>
</dbReference>
<reference evidence="13 14" key="1">
    <citation type="submission" date="2014-06" db="EMBL/GenBank/DDBJ databases">
        <title>Functional and comparative genomic analyses of the Drosophila gut microbiota identify candidate symbiosis factors.</title>
        <authorList>
            <person name="Newell P.D."/>
            <person name="Chaston J.M."/>
            <person name="Douglas A.E."/>
        </authorList>
    </citation>
    <scope>NUCLEOTIDE SEQUENCE [LARGE SCALE GENOMIC DNA]</scope>
    <source>
        <strain evidence="13 14">DmCS_006</strain>
    </source>
</reference>
<dbReference type="InterPro" id="IPR002326">
    <property type="entry name" value="Cyt_c1"/>
</dbReference>
<dbReference type="Gene3D" id="1.10.760.10">
    <property type="entry name" value="Cytochrome c-like domain"/>
    <property type="match status" value="1"/>
</dbReference>
<dbReference type="GO" id="GO:0020037">
    <property type="term" value="F:heme binding"/>
    <property type="evidence" value="ECO:0007669"/>
    <property type="project" value="InterPro"/>
</dbReference>
<evidence type="ECO:0000256" key="11">
    <source>
        <dbReference type="SAM" id="Phobius"/>
    </source>
</evidence>
<evidence type="ECO:0000256" key="2">
    <source>
        <dbReference type="ARBA" id="ARBA00016165"/>
    </source>
</evidence>
<keyword evidence="7 9" id="KW-0408">Iron</keyword>
<dbReference type="PROSITE" id="PS51007">
    <property type="entry name" value="CYTC"/>
    <property type="match status" value="1"/>
</dbReference>
<evidence type="ECO:0000256" key="3">
    <source>
        <dbReference type="ARBA" id="ARBA00022617"/>
    </source>
</evidence>
<dbReference type="Proteomes" id="UP000029448">
    <property type="component" value="Unassembled WGS sequence"/>
</dbReference>
<name>A0A094YRB1_9PROT</name>
<keyword evidence="4 11" id="KW-0812">Transmembrane</keyword>
<comment type="cofactor">
    <cofactor evidence="9">
        <name>heme c</name>
        <dbReference type="ChEBI" id="CHEBI:61717"/>
    </cofactor>
    <text evidence="9">Binds 1 heme c group covalently per subunit.</text>
</comment>
<dbReference type="PANTHER" id="PTHR10266:SF3">
    <property type="entry name" value="CYTOCHROME C1, HEME PROTEIN, MITOCHONDRIAL"/>
    <property type="match status" value="1"/>
</dbReference>
<evidence type="ECO:0000256" key="9">
    <source>
        <dbReference type="PIRSR" id="PIRSR602326-1"/>
    </source>
</evidence>
<evidence type="ECO:0000256" key="4">
    <source>
        <dbReference type="ARBA" id="ARBA00022692"/>
    </source>
</evidence>
<organism evidence="13 14">
    <name type="scientific">Acetobacter tropicalis</name>
    <dbReference type="NCBI Taxonomy" id="104102"/>
    <lineage>
        <taxon>Bacteria</taxon>
        <taxon>Pseudomonadati</taxon>
        <taxon>Pseudomonadota</taxon>
        <taxon>Alphaproteobacteria</taxon>
        <taxon>Acetobacterales</taxon>
        <taxon>Acetobacteraceae</taxon>
        <taxon>Acetobacter</taxon>
    </lineage>
</organism>
<comment type="subcellular location">
    <subcellularLocation>
        <location evidence="1">Membrane</location>
    </subcellularLocation>
</comment>
<evidence type="ECO:0000256" key="1">
    <source>
        <dbReference type="ARBA" id="ARBA00004370"/>
    </source>
</evidence>
<feature type="transmembrane region" description="Helical" evidence="11">
    <location>
        <begin position="261"/>
        <end position="279"/>
    </location>
</feature>
<protein>
    <recommendedName>
        <fullName evidence="2">Cytochrome c1</fullName>
    </recommendedName>
</protein>
<proteinExistence type="predicted"/>
<dbReference type="InterPro" id="IPR009056">
    <property type="entry name" value="Cyt_c-like_dom"/>
</dbReference>
<feature type="region of interest" description="Disordered" evidence="10">
    <location>
        <begin position="118"/>
        <end position="153"/>
    </location>
</feature>
<feature type="binding site" description="covalent" evidence="9">
    <location>
        <position position="217"/>
    </location>
    <ligand>
        <name>heme c</name>
        <dbReference type="ChEBI" id="CHEBI:61717"/>
    </ligand>
</feature>